<feature type="transmembrane region" description="Helical" evidence="8">
    <location>
        <begin position="129"/>
        <end position="150"/>
    </location>
</feature>
<organism evidence="9 10">
    <name type="scientific">Dolosicoccus paucivorans</name>
    <dbReference type="NCBI Taxonomy" id="84521"/>
    <lineage>
        <taxon>Bacteria</taxon>
        <taxon>Bacillati</taxon>
        <taxon>Bacillota</taxon>
        <taxon>Bacilli</taxon>
        <taxon>Lactobacillales</taxon>
        <taxon>Aerococcaceae</taxon>
        <taxon>Dolosicoccus</taxon>
    </lineage>
</organism>
<dbReference type="STRING" id="84521.SAMN04487994_100629"/>
<dbReference type="OrthoDB" id="9811721at2"/>
<feature type="transmembrane region" description="Helical" evidence="8">
    <location>
        <begin position="45"/>
        <end position="63"/>
    </location>
</feature>
<evidence type="ECO:0000256" key="5">
    <source>
        <dbReference type="ARBA" id="ARBA00022692"/>
    </source>
</evidence>
<reference evidence="9 10" key="1">
    <citation type="submission" date="2017-09" db="EMBL/GenBank/DDBJ databases">
        <title>Bacterial strain isolated from the female urinary microbiota.</title>
        <authorList>
            <person name="Thomas-White K."/>
            <person name="Kumar N."/>
            <person name="Forster S."/>
            <person name="Putonti C."/>
            <person name="Lawley T."/>
            <person name="Wolfe A.J."/>
        </authorList>
    </citation>
    <scope>NUCLEOTIDE SEQUENCE [LARGE SCALE GENOMIC DNA]</scope>
    <source>
        <strain evidence="9 10">UMB0852</strain>
    </source>
</reference>
<evidence type="ECO:0000256" key="7">
    <source>
        <dbReference type="ARBA" id="ARBA00023136"/>
    </source>
</evidence>
<dbReference type="SUPFAM" id="SSF81345">
    <property type="entry name" value="ABC transporter involved in vitamin B12 uptake, BtuC"/>
    <property type="match status" value="1"/>
</dbReference>
<comment type="subcellular location">
    <subcellularLocation>
        <location evidence="1">Cell membrane</location>
        <topology evidence="1">Multi-pass membrane protein</topology>
    </subcellularLocation>
</comment>
<feature type="transmembrane region" description="Helical" evidence="8">
    <location>
        <begin position="278"/>
        <end position="304"/>
    </location>
</feature>
<feature type="transmembrane region" description="Helical" evidence="8">
    <location>
        <begin position="316"/>
        <end position="334"/>
    </location>
</feature>
<dbReference type="FunFam" id="1.10.3470.10:FF:000001">
    <property type="entry name" value="Vitamin B12 ABC transporter permease BtuC"/>
    <property type="match status" value="1"/>
</dbReference>
<dbReference type="PANTHER" id="PTHR30472">
    <property type="entry name" value="FERRIC ENTEROBACTIN TRANSPORT SYSTEM PERMEASE PROTEIN"/>
    <property type="match status" value="1"/>
</dbReference>
<dbReference type="CDD" id="cd06550">
    <property type="entry name" value="TM_ABC_iron-siderophores_like"/>
    <property type="match status" value="1"/>
</dbReference>
<keyword evidence="4" id="KW-1003">Cell membrane</keyword>
<evidence type="ECO:0000256" key="4">
    <source>
        <dbReference type="ARBA" id="ARBA00022475"/>
    </source>
</evidence>
<evidence type="ECO:0000256" key="1">
    <source>
        <dbReference type="ARBA" id="ARBA00004651"/>
    </source>
</evidence>
<dbReference type="Pfam" id="PF01032">
    <property type="entry name" value="FecCD"/>
    <property type="match status" value="1"/>
</dbReference>
<evidence type="ECO:0000313" key="9">
    <source>
        <dbReference type="EMBL" id="PMC58372.1"/>
    </source>
</evidence>
<evidence type="ECO:0000256" key="6">
    <source>
        <dbReference type="ARBA" id="ARBA00022989"/>
    </source>
</evidence>
<comment type="caution">
    <text evidence="9">The sequence shown here is derived from an EMBL/GenBank/DDBJ whole genome shotgun (WGS) entry which is preliminary data.</text>
</comment>
<name>A0A2N6SMU4_9LACT</name>
<evidence type="ECO:0000256" key="3">
    <source>
        <dbReference type="ARBA" id="ARBA00022448"/>
    </source>
</evidence>
<dbReference type="GO" id="GO:0005886">
    <property type="term" value="C:plasma membrane"/>
    <property type="evidence" value="ECO:0007669"/>
    <property type="project" value="UniProtKB-SubCell"/>
</dbReference>
<keyword evidence="5 8" id="KW-0812">Transmembrane</keyword>
<dbReference type="InterPro" id="IPR037294">
    <property type="entry name" value="ABC_BtuC-like"/>
</dbReference>
<feature type="transmembrane region" description="Helical" evidence="8">
    <location>
        <begin position="157"/>
        <end position="175"/>
    </location>
</feature>
<proteinExistence type="inferred from homology"/>
<feature type="transmembrane region" description="Helical" evidence="8">
    <location>
        <begin position="230"/>
        <end position="251"/>
    </location>
</feature>
<accession>A0A2N6SMU4</accession>
<evidence type="ECO:0000256" key="8">
    <source>
        <dbReference type="SAM" id="Phobius"/>
    </source>
</evidence>
<comment type="similarity">
    <text evidence="2">Belongs to the binding-protein-dependent transport system permease family. FecCD subfamily.</text>
</comment>
<dbReference type="Gene3D" id="1.10.3470.10">
    <property type="entry name" value="ABC transporter involved in vitamin B12 uptake, BtuC"/>
    <property type="match status" value="1"/>
</dbReference>
<feature type="transmembrane region" description="Helical" evidence="8">
    <location>
        <begin position="187"/>
        <end position="209"/>
    </location>
</feature>
<dbReference type="Proteomes" id="UP000235682">
    <property type="component" value="Unassembled WGS sequence"/>
</dbReference>
<dbReference type="EMBL" id="PNHE01000016">
    <property type="protein sequence ID" value="PMC58372.1"/>
    <property type="molecule type" value="Genomic_DNA"/>
</dbReference>
<keyword evidence="7 8" id="KW-0472">Membrane</keyword>
<keyword evidence="10" id="KW-1185">Reference proteome</keyword>
<dbReference type="GO" id="GO:0022857">
    <property type="term" value="F:transmembrane transporter activity"/>
    <property type="evidence" value="ECO:0007669"/>
    <property type="project" value="InterPro"/>
</dbReference>
<dbReference type="PANTHER" id="PTHR30472:SF70">
    <property type="entry name" value="MOLYBDATE IMPORT SYSTEM PERMEASE PROTEIN MOLB"/>
    <property type="match status" value="1"/>
</dbReference>
<feature type="transmembrane region" description="Helical" evidence="8">
    <location>
        <begin position="103"/>
        <end position="123"/>
    </location>
</feature>
<sequence>MVITLTYDKINLVREGHPSYSYKRFNAKEVILEFNDLKRSFHLKVLFCSIFLLASIGLSLSVGRYSVSLTDVKELGVYLLNRGQGMSLPAFVRVVWKIRLPRIVANIFVGMALAISGTVYQALFDNPMASPNVLGVSSGASFGAALALLLYANHLQVIGSSFIFGLICVALTYMVSRFLKFDPTLSLILSGMVISSTFQAGVSYLKLIADENNRLPAITYWMLGSFSSVTWHKLLPLIPAFILGLVLIFYYRSSLNILSLGQDKAQSVGLNVRYVRSILIFAATLLTTSSVALTGMIGWVGLVIPHIVRIIIGSNYRNLISLMFFVGAIFMILIDTVARTFTATEIPIGILTALMGAPVYLILLLKGENFHDFKR</sequence>
<dbReference type="AlphaFoldDB" id="A0A2N6SMU4"/>
<evidence type="ECO:0000256" key="2">
    <source>
        <dbReference type="ARBA" id="ARBA00007935"/>
    </source>
</evidence>
<gene>
    <name evidence="9" type="ORF">CJ205_04795</name>
</gene>
<dbReference type="InterPro" id="IPR000522">
    <property type="entry name" value="ABC_transptr_permease_BtuC"/>
</dbReference>
<protein>
    <submittedName>
        <fullName evidence="9">Iron ABC transporter permease</fullName>
    </submittedName>
</protein>
<keyword evidence="3" id="KW-0813">Transport</keyword>
<keyword evidence="6 8" id="KW-1133">Transmembrane helix</keyword>
<feature type="transmembrane region" description="Helical" evidence="8">
    <location>
        <begin position="346"/>
        <end position="365"/>
    </location>
</feature>
<dbReference type="GO" id="GO:0033214">
    <property type="term" value="P:siderophore-iron import into cell"/>
    <property type="evidence" value="ECO:0007669"/>
    <property type="project" value="TreeGrafter"/>
</dbReference>
<evidence type="ECO:0000313" key="10">
    <source>
        <dbReference type="Proteomes" id="UP000235682"/>
    </source>
</evidence>